<dbReference type="InterPro" id="IPR014729">
    <property type="entry name" value="Rossmann-like_a/b/a_fold"/>
</dbReference>
<dbReference type="SUPFAM" id="SSF52402">
    <property type="entry name" value="Adenine nucleotide alpha hydrolases-like"/>
    <property type="match status" value="1"/>
</dbReference>
<keyword evidence="1" id="KW-0614">Plasmid</keyword>
<sequence>MKKLVKKTTEISTVSPEEFERVRRYRQLAESVVNRTIPNWDWTVDLEQYKFIFCGQSGGVDSAALAAVVAIKNPELPITYVFNDTGVEPEAIWPVFERLAMLGVNIQVLGNKTLFDLIEGGNGFLPSARNRSCTSELKIKPYNEFITSKIEEVGGYDDSNESNVALSIAGIRWDERDRVGPTFDGADAEMPFVSQKVSREEVLNIASELELINSSYAAGRSRSGCVGCFYMSINEHIAFYHGDRRMFHKFASYERLPESLLERYKRVPDGFPSPYGYYTCYPQPALLTLGKPHFEQQNLFGQSERVDAESSVTWDWLDKGLADSVRKGELEDNAQGSAILKAKKKAKKGASADFISMFDLEEESPGELLDESEYALNPSANPGNDEPKYIPVDVDKLLNSSLEVVTPESQKKKKKAKKIKPPTEVFEQERVLYVAVEHYRYSGLMSGGSASPIDVWSNRLVVYSPSAAGLVDSLKGYYYHRYVLARASFCSSERYDTESHIAVYAIRFPKGVLPKVNYGGDAFSWFPTRSYAEVAYTIQAIERVCHTYAAKQSIKMHKEVPIAGYQMSRDVEYLESLEVEPASMGEIIGMGHWRPPTLDVAREFSEEEMSGTARCSVCAVI</sequence>
<protein>
    <recommendedName>
        <fullName evidence="3">Phosphoadenosine phosphosulphate reductase domain-containing protein</fullName>
    </recommendedName>
</protein>
<name>A0AAN1CUG5_9VIBR</name>
<accession>A0AAN1CUG5</accession>
<dbReference type="AlphaFoldDB" id="A0AAN1CUG5"/>
<evidence type="ECO:0008006" key="3">
    <source>
        <dbReference type="Google" id="ProtNLM"/>
    </source>
</evidence>
<gene>
    <name evidence="1" type="ORF">A6E01_20520</name>
</gene>
<reference evidence="1 2" key="1">
    <citation type="submission" date="2016-06" db="EMBL/GenBank/DDBJ databases">
        <title>Adaptive Radiation by Waves of Gene Transfer Leads to Fine-Scale Resource Partitioning in Marine Microbes.</title>
        <authorList>
            <person name="Hehemann J.-H."/>
            <person name="Arevalo P."/>
            <person name="Datta M.S."/>
            <person name="Yu X."/>
            <person name="Corzett C."/>
            <person name="Henschel A."/>
            <person name="Preheim S.P."/>
            <person name="Timberlake S."/>
            <person name="Alm E.J."/>
            <person name="Polz M.F."/>
        </authorList>
    </citation>
    <scope>NUCLEOTIDE SEQUENCE [LARGE SCALE GENOMIC DNA]</scope>
    <source>
        <strain evidence="1 2">FF50</strain>
        <plasmid evidence="1 2">unnamed1</plasmid>
    </source>
</reference>
<dbReference type="RefSeq" id="WP_065211359.1">
    <property type="nucleotide sequence ID" value="NZ_CP016179.1"/>
</dbReference>
<evidence type="ECO:0000313" key="1">
    <source>
        <dbReference type="EMBL" id="ANO35600.1"/>
    </source>
</evidence>
<dbReference type="EMBL" id="CP016179">
    <property type="protein sequence ID" value="ANO35600.1"/>
    <property type="molecule type" value="Genomic_DNA"/>
</dbReference>
<dbReference type="Gene3D" id="3.40.50.620">
    <property type="entry name" value="HUPs"/>
    <property type="match status" value="1"/>
</dbReference>
<geneLocation type="plasmid" evidence="1 2">
    <name>unnamed1</name>
</geneLocation>
<dbReference type="Proteomes" id="UP000092018">
    <property type="component" value="Plasmid unnamed1"/>
</dbReference>
<organism evidence="1 2">
    <name type="scientific">Vibrio breoganii</name>
    <dbReference type="NCBI Taxonomy" id="553239"/>
    <lineage>
        <taxon>Bacteria</taxon>
        <taxon>Pseudomonadati</taxon>
        <taxon>Pseudomonadota</taxon>
        <taxon>Gammaproteobacteria</taxon>
        <taxon>Vibrionales</taxon>
        <taxon>Vibrionaceae</taxon>
        <taxon>Vibrio</taxon>
    </lineage>
</organism>
<dbReference type="KEGG" id="vbr:A6E01_20520"/>
<evidence type="ECO:0000313" key="2">
    <source>
        <dbReference type="Proteomes" id="UP000092018"/>
    </source>
</evidence>
<proteinExistence type="predicted"/>